<evidence type="ECO:0000313" key="2">
    <source>
        <dbReference type="Proteomes" id="UP000008694"/>
    </source>
</evidence>
<keyword evidence="2" id="KW-1185">Reference proteome</keyword>
<proteinExistence type="predicted"/>
<sequence>KLMKSCSSRKMMTIKFVTASLILILFITSVASKGGGFRGGGSRRGGIIPIRVGSSHRNSGLVDGSTWV</sequence>
<protein>
    <submittedName>
        <fullName evidence="1">Predicted protein</fullName>
    </submittedName>
</protein>
<dbReference type="HOGENOM" id="CLU_2801472_0_0_1"/>
<name>D7LVZ2_ARALL</name>
<dbReference type="EMBL" id="GL348717">
    <property type="protein sequence ID" value="EFH52711.1"/>
    <property type="molecule type" value="Genomic_DNA"/>
</dbReference>
<dbReference type="AlphaFoldDB" id="D7LVZ2"/>
<reference evidence="2" key="1">
    <citation type="journal article" date="2011" name="Nat. Genet.">
        <title>The Arabidopsis lyrata genome sequence and the basis of rapid genome size change.</title>
        <authorList>
            <person name="Hu T.T."/>
            <person name="Pattyn P."/>
            <person name="Bakker E.G."/>
            <person name="Cao J."/>
            <person name="Cheng J.-F."/>
            <person name="Clark R.M."/>
            <person name="Fahlgren N."/>
            <person name="Fawcett J.A."/>
            <person name="Grimwood J."/>
            <person name="Gundlach H."/>
            <person name="Haberer G."/>
            <person name="Hollister J.D."/>
            <person name="Ossowski S."/>
            <person name="Ottilar R.P."/>
            <person name="Salamov A.A."/>
            <person name="Schneeberger K."/>
            <person name="Spannagl M."/>
            <person name="Wang X."/>
            <person name="Yang L."/>
            <person name="Nasrallah M.E."/>
            <person name="Bergelson J."/>
            <person name="Carrington J.C."/>
            <person name="Gaut B.S."/>
            <person name="Schmutz J."/>
            <person name="Mayer K.F.X."/>
            <person name="Van de Peer Y."/>
            <person name="Grigoriev I.V."/>
            <person name="Nordborg M."/>
            <person name="Weigel D."/>
            <person name="Guo Y.-L."/>
        </authorList>
    </citation>
    <scope>NUCLEOTIDE SEQUENCE [LARGE SCALE GENOMIC DNA]</scope>
    <source>
        <strain evidence="2">cv. MN47</strain>
    </source>
</reference>
<feature type="non-terminal residue" evidence="1">
    <location>
        <position position="1"/>
    </location>
</feature>
<gene>
    <name evidence="1" type="ORF">ARALYDRAFT_666683</name>
</gene>
<accession>D7LVZ2</accession>
<organism evidence="2">
    <name type="scientific">Arabidopsis lyrata subsp. lyrata</name>
    <name type="common">Lyre-leaved rock-cress</name>
    <dbReference type="NCBI Taxonomy" id="81972"/>
    <lineage>
        <taxon>Eukaryota</taxon>
        <taxon>Viridiplantae</taxon>
        <taxon>Streptophyta</taxon>
        <taxon>Embryophyta</taxon>
        <taxon>Tracheophyta</taxon>
        <taxon>Spermatophyta</taxon>
        <taxon>Magnoliopsida</taxon>
        <taxon>eudicotyledons</taxon>
        <taxon>Gunneridae</taxon>
        <taxon>Pentapetalae</taxon>
        <taxon>rosids</taxon>
        <taxon>malvids</taxon>
        <taxon>Brassicales</taxon>
        <taxon>Brassicaceae</taxon>
        <taxon>Camelineae</taxon>
        <taxon>Arabidopsis</taxon>
    </lineage>
</organism>
<evidence type="ECO:0000313" key="1">
    <source>
        <dbReference type="EMBL" id="EFH52711.1"/>
    </source>
</evidence>
<dbReference type="eggNOG" id="KOG0714">
    <property type="taxonomic scope" value="Eukaryota"/>
</dbReference>
<dbReference type="Gramene" id="Al_scaffold_0005_2718">
    <property type="protein sequence ID" value="Al_scaffold_0005_2718"/>
    <property type="gene ID" value="Al_scaffold_0005_2718"/>
</dbReference>
<dbReference type="Proteomes" id="UP000008694">
    <property type="component" value="Unassembled WGS sequence"/>
</dbReference>